<dbReference type="EMBL" id="OOIL02003568">
    <property type="protein sequence ID" value="VFQ88375.1"/>
    <property type="molecule type" value="Genomic_DNA"/>
</dbReference>
<dbReference type="PANTHER" id="PTHR31286">
    <property type="entry name" value="GLYCINE-RICH CELL WALL STRUCTURAL PROTEIN 1.8-LIKE"/>
    <property type="match status" value="1"/>
</dbReference>
<dbReference type="OrthoDB" id="1301789at2759"/>
<organism evidence="1 2">
    <name type="scientific">Cuscuta campestris</name>
    <dbReference type="NCBI Taxonomy" id="132261"/>
    <lineage>
        <taxon>Eukaryota</taxon>
        <taxon>Viridiplantae</taxon>
        <taxon>Streptophyta</taxon>
        <taxon>Embryophyta</taxon>
        <taxon>Tracheophyta</taxon>
        <taxon>Spermatophyta</taxon>
        <taxon>Magnoliopsida</taxon>
        <taxon>eudicotyledons</taxon>
        <taxon>Gunneridae</taxon>
        <taxon>Pentapetalae</taxon>
        <taxon>asterids</taxon>
        <taxon>lamiids</taxon>
        <taxon>Solanales</taxon>
        <taxon>Convolvulaceae</taxon>
        <taxon>Cuscuteae</taxon>
        <taxon>Cuscuta</taxon>
        <taxon>Cuscuta subgen. Grammica</taxon>
        <taxon>Cuscuta sect. Cleistogrammica</taxon>
    </lineage>
</organism>
<evidence type="ECO:0000313" key="2">
    <source>
        <dbReference type="Proteomes" id="UP000595140"/>
    </source>
</evidence>
<dbReference type="InterPro" id="IPR036691">
    <property type="entry name" value="Endo/exonu/phosph_ase_sf"/>
</dbReference>
<dbReference type="SUPFAM" id="SSF56219">
    <property type="entry name" value="DNase I-like"/>
    <property type="match status" value="1"/>
</dbReference>
<dbReference type="InterPro" id="IPR040256">
    <property type="entry name" value="At4g02000-like"/>
</dbReference>
<gene>
    <name evidence="1" type="ORF">CCAM_LOCUS30151</name>
</gene>
<name>A0A484MHV7_9ASTE</name>
<evidence type="ECO:0000313" key="1">
    <source>
        <dbReference type="EMBL" id="VFQ88375.1"/>
    </source>
</evidence>
<dbReference type="Proteomes" id="UP000595140">
    <property type="component" value="Unassembled WGS sequence"/>
</dbReference>
<keyword evidence="2" id="KW-1185">Reference proteome</keyword>
<protein>
    <submittedName>
        <fullName evidence="1">Uncharacterized protein</fullName>
    </submittedName>
</protein>
<dbReference type="Gene3D" id="3.60.10.10">
    <property type="entry name" value="Endonuclease/exonuclease/phosphatase"/>
    <property type="match status" value="1"/>
</dbReference>
<dbReference type="PANTHER" id="PTHR31286:SF180">
    <property type="entry name" value="OS10G0362600 PROTEIN"/>
    <property type="match status" value="1"/>
</dbReference>
<sequence length="873" mass="98308">MTHFHARVEPLELCGHTFHNDTLNISRVVLILLEGSEFGRTGIGLRGLGSIRFEDVKFPLTVKNDSEWPVVSFASSDRTMSSHRDFKDIPGKINGFYKGAPSICFTSEEENILAGKFNRALVGRSSGKVSLAAVEQFLIKGAFKEFKLRRINPHEILFIFKQEEDYQRWFLRRRWVILGQSITICKWTPQHSASKDSPIAPIWVEILNLPIHLNDHKALFALASTLGRPIKLDAKTVIGVKPDTARFCVEMDASISKPPKVHVRLGGRDLWLPCKYDNSPSYYISCSRFGHSIRSCRKKSQVAFSGNAPAGKGNFQGAQQDGAQDSMEWKVVRGRRRGGQHPRGSVDTESGWQVVPHLVGESSNHEEIQQPKDKHPVSDEEIGEIVGPSSILNHHEVDENPKPYPDLSYLDVSTPTTCMAIVPFVPAQLEEENTEPKPLMGSMDDSWIGTRFESVGLQNDSIPPYVCHSDGGDGDYPFDSSELEPMNMVTHCEFTLSHDNSPLAISCVYGAHTVDGRRELWNELQSYCPNKRWIVGGDFNAITSPLECKGKCTPNTQGMEDFYSCITNCKLTSPEPTGGIFTWSGVRSQGRTWRRLDRVMVNLDMLAYYSMVDLAHLPKANSDHKALLLHCKQAEAHGARPFRFINSWLHHDQFLKVVKDAWTKSPTVGGMRGLVSKLHDLKKALRDWNTKEFGNISVMLKNAEHEALNAQTHYENSPSDTNREAAQLANAKLVRAINNEVEYWKQKAHIKWLDKGDSNSKLFQAFVKGKQKKLAINHIISKNGKGLHTKEEICEEAISFFKAQFTDDHSSSPSLILPYIPKTITELDNDILTALPSMEEQRDMELFQGYVFWSFVLNQAIPQATSYCLVDLR</sequence>
<reference evidence="1 2" key="1">
    <citation type="submission" date="2018-04" db="EMBL/GenBank/DDBJ databases">
        <authorList>
            <person name="Vogel A."/>
        </authorList>
    </citation>
    <scope>NUCLEOTIDE SEQUENCE [LARGE SCALE GENOMIC DNA]</scope>
</reference>
<proteinExistence type="predicted"/>
<accession>A0A484MHV7</accession>
<dbReference type="AlphaFoldDB" id="A0A484MHV7"/>